<feature type="region of interest" description="Disordered" evidence="1">
    <location>
        <begin position="44"/>
        <end position="76"/>
    </location>
</feature>
<feature type="compositionally biased region" description="Basic residues" evidence="1">
    <location>
        <begin position="61"/>
        <end position="70"/>
    </location>
</feature>
<feature type="compositionally biased region" description="Polar residues" evidence="1">
    <location>
        <begin position="8"/>
        <end position="24"/>
    </location>
</feature>
<name>S4PJD8_9NEOP</name>
<dbReference type="AlphaFoldDB" id="S4PJD8"/>
<protein>
    <submittedName>
        <fullName evidence="2">Uncharacterized protein</fullName>
    </submittedName>
</protein>
<evidence type="ECO:0000313" key="2">
    <source>
        <dbReference type="EMBL" id="JAA89878.1"/>
    </source>
</evidence>
<proteinExistence type="predicted"/>
<evidence type="ECO:0000256" key="1">
    <source>
        <dbReference type="SAM" id="MobiDB-lite"/>
    </source>
</evidence>
<reference evidence="2" key="1">
    <citation type="journal article" date="2013" name="BMC Genomics">
        <title>Unscrambling butterfly oogenesis.</title>
        <authorList>
            <person name="Carter J.M."/>
            <person name="Baker S.C."/>
            <person name="Pink R."/>
            <person name="Carter D.R."/>
            <person name="Collins A."/>
            <person name="Tomlin J."/>
            <person name="Gibbs M."/>
            <person name="Breuker C.J."/>
        </authorList>
    </citation>
    <scope>NUCLEOTIDE SEQUENCE</scope>
    <source>
        <tissue evidence="2">Ovary</tissue>
    </source>
</reference>
<accession>S4PJD8</accession>
<feature type="region of interest" description="Disordered" evidence="1">
    <location>
        <begin position="1"/>
        <end position="24"/>
    </location>
</feature>
<sequence>MCDRMSRRTLTSRNTPTRWQSKARSYQQLITPISATLETRHSSVVISKLKRPRSTLPNPTPRRKRVRPKTFQRPLG</sequence>
<reference evidence="2" key="2">
    <citation type="submission" date="2013-05" db="EMBL/GenBank/DDBJ databases">
        <authorList>
            <person name="Carter J.-M."/>
            <person name="Baker S.C."/>
            <person name="Pink R."/>
            <person name="Carter D.R.F."/>
            <person name="Collins A."/>
            <person name="Tomlin J."/>
            <person name="Gibbs M."/>
            <person name="Breuker C.J."/>
        </authorList>
    </citation>
    <scope>NUCLEOTIDE SEQUENCE</scope>
    <source>
        <tissue evidence="2">Ovary</tissue>
    </source>
</reference>
<organism evidence="2">
    <name type="scientific">Pararge aegeria</name>
    <name type="common">speckled wood butterfly</name>
    <dbReference type="NCBI Taxonomy" id="116150"/>
    <lineage>
        <taxon>Eukaryota</taxon>
        <taxon>Metazoa</taxon>
        <taxon>Ecdysozoa</taxon>
        <taxon>Arthropoda</taxon>
        <taxon>Hexapoda</taxon>
        <taxon>Insecta</taxon>
        <taxon>Pterygota</taxon>
        <taxon>Neoptera</taxon>
        <taxon>Endopterygota</taxon>
        <taxon>Lepidoptera</taxon>
        <taxon>Glossata</taxon>
        <taxon>Ditrysia</taxon>
        <taxon>Papilionoidea</taxon>
        <taxon>Nymphalidae</taxon>
        <taxon>Satyrinae</taxon>
        <taxon>Satyrini</taxon>
        <taxon>Parargina</taxon>
        <taxon>Pararge</taxon>
    </lineage>
</organism>
<dbReference type="EMBL" id="GAIX01002682">
    <property type="protein sequence ID" value="JAA89878.1"/>
    <property type="molecule type" value="Transcribed_RNA"/>
</dbReference>